<dbReference type="Pfam" id="PF07690">
    <property type="entry name" value="MFS_1"/>
    <property type="match status" value="1"/>
</dbReference>
<dbReference type="InterPro" id="IPR020846">
    <property type="entry name" value="MFS_dom"/>
</dbReference>
<dbReference type="SUPFAM" id="SSF103473">
    <property type="entry name" value="MFS general substrate transporter"/>
    <property type="match status" value="1"/>
</dbReference>
<accession>A0A166B3R4</accession>
<evidence type="ECO:0000313" key="9">
    <source>
        <dbReference type="Proteomes" id="UP000077266"/>
    </source>
</evidence>
<dbReference type="PANTHER" id="PTHR42718">
    <property type="entry name" value="MAJOR FACILITATOR SUPERFAMILY MULTIDRUG TRANSPORTER MFSC"/>
    <property type="match status" value="1"/>
</dbReference>
<reference evidence="8 9" key="1">
    <citation type="journal article" date="2016" name="Mol. Biol. Evol.">
        <title>Comparative Genomics of Early-Diverging Mushroom-Forming Fungi Provides Insights into the Origins of Lignocellulose Decay Capabilities.</title>
        <authorList>
            <person name="Nagy L.G."/>
            <person name="Riley R."/>
            <person name="Tritt A."/>
            <person name="Adam C."/>
            <person name="Daum C."/>
            <person name="Floudas D."/>
            <person name="Sun H."/>
            <person name="Yadav J.S."/>
            <person name="Pangilinan J."/>
            <person name="Larsson K.H."/>
            <person name="Matsuura K."/>
            <person name="Barry K."/>
            <person name="Labutti K."/>
            <person name="Kuo R."/>
            <person name="Ohm R.A."/>
            <person name="Bhattacharya S.S."/>
            <person name="Shirouzu T."/>
            <person name="Yoshinaga Y."/>
            <person name="Martin F.M."/>
            <person name="Grigoriev I.V."/>
            <person name="Hibbett D.S."/>
        </authorList>
    </citation>
    <scope>NUCLEOTIDE SEQUENCE [LARGE SCALE GENOMIC DNA]</scope>
    <source>
        <strain evidence="8 9">HHB12029</strain>
    </source>
</reference>
<keyword evidence="5 6" id="KW-0472">Membrane</keyword>
<dbReference type="PANTHER" id="PTHR42718:SF9">
    <property type="entry name" value="MAJOR FACILITATOR SUPERFAMILY MULTIDRUG TRANSPORTER MFSC"/>
    <property type="match status" value="1"/>
</dbReference>
<dbReference type="InterPro" id="IPR005829">
    <property type="entry name" value="Sugar_transporter_CS"/>
</dbReference>
<protein>
    <submittedName>
        <fullName evidence="8">MFS general substrate transporter</fullName>
    </submittedName>
</protein>
<evidence type="ECO:0000256" key="4">
    <source>
        <dbReference type="ARBA" id="ARBA00022989"/>
    </source>
</evidence>
<dbReference type="OrthoDB" id="5086884at2759"/>
<dbReference type="PROSITE" id="PS00216">
    <property type="entry name" value="SUGAR_TRANSPORT_1"/>
    <property type="match status" value="1"/>
</dbReference>
<proteinExistence type="predicted"/>
<evidence type="ECO:0000313" key="8">
    <source>
        <dbReference type="EMBL" id="KZV97649.1"/>
    </source>
</evidence>
<evidence type="ECO:0000256" key="6">
    <source>
        <dbReference type="SAM" id="Phobius"/>
    </source>
</evidence>
<dbReference type="InParanoid" id="A0A166B3R4"/>
<gene>
    <name evidence="8" type="ORF">EXIGLDRAFT_764158</name>
</gene>
<dbReference type="PROSITE" id="PS50850">
    <property type="entry name" value="MFS"/>
    <property type="match status" value="1"/>
</dbReference>
<dbReference type="EMBL" id="KV425927">
    <property type="protein sequence ID" value="KZV97649.1"/>
    <property type="molecule type" value="Genomic_DNA"/>
</dbReference>
<dbReference type="GO" id="GO:0022857">
    <property type="term" value="F:transmembrane transporter activity"/>
    <property type="evidence" value="ECO:0007669"/>
    <property type="project" value="InterPro"/>
</dbReference>
<evidence type="ECO:0000256" key="2">
    <source>
        <dbReference type="ARBA" id="ARBA00022448"/>
    </source>
</evidence>
<dbReference type="AlphaFoldDB" id="A0A166B3R4"/>
<dbReference type="Gene3D" id="1.20.1720.10">
    <property type="entry name" value="Multidrug resistance protein D"/>
    <property type="match status" value="1"/>
</dbReference>
<dbReference type="InterPro" id="IPR011701">
    <property type="entry name" value="MFS"/>
</dbReference>
<keyword evidence="3 6" id="KW-0812">Transmembrane</keyword>
<dbReference type="Proteomes" id="UP000077266">
    <property type="component" value="Unassembled WGS sequence"/>
</dbReference>
<sequence>MSNIDAASARTDSVDHKRNDDFHFRERSMLNAVLIVVACTASIIIGNGSLTMMSISLPIIAADLNIPQARLQWLVSAYSLSAGCFLLLLGRVADLYGRKRVFLSGIAWL</sequence>
<evidence type="ECO:0000256" key="1">
    <source>
        <dbReference type="ARBA" id="ARBA00004141"/>
    </source>
</evidence>
<feature type="transmembrane region" description="Helical" evidence="6">
    <location>
        <begin position="32"/>
        <end position="59"/>
    </location>
</feature>
<keyword evidence="4 6" id="KW-1133">Transmembrane helix</keyword>
<comment type="subcellular location">
    <subcellularLocation>
        <location evidence="1">Membrane</location>
        <topology evidence="1">Multi-pass membrane protein</topology>
    </subcellularLocation>
</comment>
<evidence type="ECO:0000259" key="7">
    <source>
        <dbReference type="PROSITE" id="PS50850"/>
    </source>
</evidence>
<organism evidence="8 9">
    <name type="scientific">Exidia glandulosa HHB12029</name>
    <dbReference type="NCBI Taxonomy" id="1314781"/>
    <lineage>
        <taxon>Eukaryota</taxon>
        <taxon>Fungi</taxon>
        <taxon>Dikarya</taxon>
        <taxon>Basidiomycota</taxon>
        <taxon>Agaricomycotina</taxon>
        <taxon>Agaricomycetes</taxon>
        <taxon>Auriculariales</taxon>
        <taxon>Exidiaceae</taxon>
        <taxon>Exidia</taxon>
    </lineage>
</organism>
<keyword evidence="9" id="KW-1185">Reference proteome</keyword>
<evidence type="ECO:0000256" key="3">
    <source>
        <dbReference type="ARBA" id="ARBA00022692"/>
    </source>
</evidence>
<feature type="non-terminal residue" evidence="8">
    <location>
        <position position="109"/>
    </location>
</feature>
<dbReference type="GO" id="GO:0016020">
    <property type="term" value="C:membrane"/>
    <property type="evidence" value="ECO:0007669"/>
    <property type="project" value="UniProtKB-SubCell"/>
</dbReference>
<dbReference type="InterPro" id="IPR036259">
    <property type="entry name" value="MFS_trans_sf"/>
</dbReference>
<evidence type="ECO:0000256" key="5">
    <source>
        <dbReference type="ARBA" id="ARBA00023136"/>
    </source>
</evidence>
<dbReference type="STRING" id="1314781.A0A166B3R4"/>
<feature type="domain" description="Major facilitator superfamily (MFS) profile" evidence="7">
    <location>
        <begin position="34"/>
        <end position="109"/>
    </location>
</feature>
<name>A0A166B3R4_EXIGL</name>
<feature type="transmembrane region" description="Helical" evidence="6">
    <location>
        <begin position="71"/>
        <end position="90"/>
    </location>
</feature>
<keyword evidence="2" id="KW-0813">Transport</keyword>